<name>A0A1Y0EB68_9RHOB</name>
<reference evidence="1 2" key="1">
    <citation type="submission" date="2017-05" db="EMBL/GenBank/DDBJ databases">
        <title>Genome Sequence of Loktanella vestfoldensis Strain SMR4r Isolated from a Culture of the Diatom Skeletonema marinoi.</title>
        <authorList>
            <person name="Topel M."/>
            <person name="Pinder M.I.M."/>
            <person name="Johansson O.N."/>
            <person name="Kourtchenko O."/>
            <person name="Godhe A."/>
            <person name="Clarke A.K."/>
        </authorList>
    </citation>
    <scope>NUCLEOTIDE SEQUENCE [LARGE SCALE GENOMIC DNA]</scope>
    <source>
        <strain evidence="1 2">SMR4r</strain>
    </source>
</reference>
<sequence>MFKNQINYAGPASEELKKQQAIQVLQFAQITKDYQQLVKRIACNLYDDVAKIFPDHLQMIYLLTNDRRRQVWHAVIASEIMQDTLKTGGKAVVKLRHDLLNTKSTQLLKAAFNDLPNSFEALLSRFGTQAQDREVYLMLYDIARIGGPTLRRQMLGAEKLQARTIRHLHALPADLRNVGFANSLKDQQSVKDFVRLMNEMQLAKFQDKPDVEEKLLIAIKNNRNVPAAIKEIYIRLPFPPQIVPDTERLRYITCGLELEKVAKEFNNCLGNFVPIALRGEKQFYVWNKDLVVSIHKYRGHWQVDEIKLKGNREPTVKLQKMIINHFAENGVQKINGFASMLEPFLLEDAFSFVGVEPSIDDMEFDFSYFAQVA</sequence>
<evidence type="ECO:0000313" key="2">
    <source>
        <dbReference type="Proteomes" id="UP000195273"/>
    </source>
</evidence>
<dbReference type="AlphaFoldDB" id="A0A1Y0EB68"/>
<dbReference type="OrthoDB" id="7615878at2"/>
<dbReference type="Proteomes" id="UP000195273">
    <property type="component" value="Chromosome"/>
</dbReference>
<dbReference type="EMBL" id="CP021431">
    <property type="protein sequence ID" value="ARU00874.1"/>
    <property type="molecule type" value="Genomic_DNA"/>
</dbReference>
<proteinExistence type="predicted"/>
<organism evidence="1 2">
    <name type="scientific">Yoonia vestfoldensis</name>
    <dbReference type="NCBI Taxonomy" id="245188"/>
    <lineage>
        <taxon>Bacteria</taxon>
        <taxon>Pseudomonadati</taxon>
        <taxon>Pseudomonadota</taxon>
        <taxon>Alphaproteobacteria</taxon>
        <taxon>Rhodobacterales</taxon>
        <taxon>Paracoccaceae</taxon>
        <taxon>Yoonia</taxon>
    </lineage>
</organism>
<dbReference type="KEGG" id="lvs:LOKVESSMR4R_01558"/>
<keyword evidence="2" id="KW-1185">Reference proteome</keyword>
<dbReference type="RefSeq" id="WP_087207221.1">
    <property type="nucleotide sequence ID" value="NZ_CP021431.1"/>
</dbReference>
<protein>
    <submittedName>
        <fullName evidence="1">Uncharacterized protein</fullName>
    </submittedName>
</protein>
<gene>
    <name evidence="1" type="ORF">LOKVESSMR4R_01558</name>
</gene>
<evidence type="ECO:0000313" key="1">
    <source>
        <dbReference type="EMBL" id="ARU00874.1"/>
    </source>
</evidence>
<accession>A0A1Y0EB68</accession>